<comment type="subcellular location">
    <subcellularLocation>
        <location evidence="1">Secreted</location>
    </subcellularLocation>
</comment>
<dbReference type="CDD" id="cd22270">
    <property type="entry name" value="DPBB_kiwellin-like"/>
    <property type="match status" value="1"/>
</dbReference>
<feature type="chain" id="PRO_5012894124" description="Barwin-related endoglucanase" evidence="5">
    <location>
        <begin position="29"/>
        <end position="186"/>
    </location>
</feature>
<dbReference type="Proteomes" id="UP000195402">
    <property type="component" value="Unassembled WGS sequence"/>
</dbReference>
<dbReference type="SUPFAM" id="SSF50685">
    <property type="entry name" value="Barwin-like endoglucanases"/>
    <property type="match status" value="1"/>
</dbReference>
<protein>
    <recommendedName>
        <fullName evidence="8">Barwin-related endoglucanase</fullName>
    </recommendedName>
</protein>
<evidence type="ECO:0000256" key="2">
    <source>
        <dbReference type="ARBA" id="ARBA00005592"/>
    </source>
</evidence>
<dbReference type="EMBL" id="MVGT01001416">
    <property type="protein sequence ID" value="OVA12133.1"/>
    <property type="molecule type" value="Genomic_DNA"/>
</dbReference>
<dbReference type="AlphaFoldDB" id="A0A200QNT8"/>
<dbReference type="InterPro" id="IPR036908">
    <property type="entry name" value="RlpA-like_sf"/>
</dbReference>
<gene>
    <name evidence="6" type="ORF">BVC80_1773g18</name>
</gene>
<evidence type="ECO:0000313" key="6">
    <source>
        <dbReference type="EMBL" id="OVA12133.1"/>
    </source>
</evidence>
<keyword evidence="7" id="KW-1185">Reference proteome</keyword>
<keyword evidence="4 5" id="KW-0732">Signal</keyword>
<organism evidence="6 7">
    <name type="scientific">Macleaya cordata</name>
    <name type="common">Five-seeded plume-poppy</name>
    <name type="synonym">Bocconia cordata</name>
    <dbReference type="NCBI Taxonomy" id="56857"/>
    <lineage>
        <taxon>Eukaryota</taxon>
        <taxon>Viridiplantae</taxon>
        <taxon>Streptophyta</taxon>
        <taxon>Embryophyta</taxon>
        <taxon>Tracheophyta</taxon>
        <taxon>Spermatophyta</taxon>
        <taxon>Magnoliopsida</taxon>
        <taxon>Ranunculales</taxon>
        <taxon>Papaveraceae</taxon>
        <taxon>Papaveroideae</taxon>
        <taxon>Macleaya</taxon>
    </lineage>
</organism>
<dbReference type="InParanoid" id="A0A200QNT8"/>
<evidence type="ECO:0008006" key="8">
    <source>
        <dbReference type="Google" id="ProtNLM"/>
    </source>
</evidence>
<reference evidence="6 7" key="1">
    <citation type="journal article" date="2017" name="Mol. Plant">
        <title>The Genome of Medicinal Plant Macleaya cordata Provides New Insights into Benzylisoquinoline Alkaloids Metabolism.</title>
        <authorList>
            <person name="Liu X."/>
            <person name="Liu Y."/>
            <person name="Huang P."/>
            <person name="Ma Y."/>
            <person name="Qing Z."/>
            <person name="Tang Q."/>
            <person name="Cao H."/>
            <person name="Cheng P."/>
            <person name="Zheng Y."/>
            <person name="Yuan Z."/>
            <person name="Zhou Y."/>
            <person name="Liu J."/>
            <person name="Tang Z."/>
            <person name="Zhuo Y."/>
            <person name="Zhang Y."/>
            <person name="Yu L."/>
            <person name="Huang J."/>
            <person name="Yang P."/>
            <person name="Peng Q."/>
            <person name="Zhang J."/>
            <person name="Jiang W."/>
            <person name="Zhang Z."/>
            <person name="Lin K."/>
            <person name="Ro D.K."/>
            <person name="Chen X."/>
            <person name="Xiong X."/>
            <person name="Shang Y."/>
            <person name="Huang S."/>
            <person name="Zeng J."/>
        </authorList>
    </citation>
    <scope>NUCLEOTIDE SEQUENCE [LARGE SCALE GENOMIC DNA]</scope>
    <source>
        <strain evidence="7">cv. BLH2017</strain>
        <tissue evidence="6">Root</tissue>
    </source>
</reference>
<dbReference type="STRING" id="56857.A0A200QNT8"/>
<evidence type="ECO:0000256" key="5">
    <source>
        <dbReference type="SAM" id="SignalP"/>
    </source>
</evidence>
<evidence type="ECO:0000256" key="1">
    <source>
        <dbReference type="ARBA" id="ARBA00004613"/>
    </source>
</evidence>
<dbReference type="PANTHER" id="PTHR33191">
    <property type="entry name" value="RIPENING-RELATED PROTEIN 2-RELATED"/>
    <property type="match status" value="1"/>
</dbReference>
<comment type="caution">
    <text evidence="6">The sequence shown here is derived from an EMBL/GenBank/DDBJ whole genome shotgun (WGS) entry which is preliminary data.</text>
</comment>
<keyword evidence="3" id="KW-0964">Secreted</keyword>
<evidence type="ECO:0000256" key="4">
    <source>
        <dbReference type="ARBA" id="ARBA00022729"/>
    </source>
</evidence>
<dbReference type="PANTHER" id="PTHR33191:SF77">
    <property type="entry name" value="RIPENING-RELATED PROTEIN 1"/>
    <property type="match status" value="1"/>
</dbReference>
<feature type="signal peptide" evidence="5">
    <location>
        <begin position="1"/>
        <end position="28"/>
    </location>
</feature>
<proteinExistence type="inferred from homology"/>
<sequence>MKNSFSSNVLLFFFLLVTILSSIEIIEAQTCGPSGQLRGQPPPDQCNQENNSECCVEGELYTTYTCSPPVGQAILTLNSFQEGGDGGGPSQCDNSYHSDDTPVVALSTGWFNNQQRCLKKINISGNGRSVVATVVDQCDSTRGCDEEHAYQPPCRNNIVDGSRAVWEALGVTEENRGELDIVWSDA</sequence>
<evidence type="ECO:0000313" key="7">
    <source>
        <dbReference type="Proteomes" id="UP000195402"/>
    </source>
</evidence>
<dbReference type="Pfam" id="PF24300">
    <property type="entry name" value="KWL1"/>
    <property type="match status" value="1"/>
</dbReference>
<dbReference type="OrthoDB" id="406505at2759"/>
<dbReference type="InterPro" id="IPR039271">
    <property type="entry name" value="Kiwellin-like"/>
</dbReference>
<name>A0A200QNT8_MACCD</name>
<dbReference type="Gene3D" id="2.40.40.10">
    <property type="entry name" value="RlpA-like domain"/>
    <property type="match status" value="1"/>
</dbReference>
<dbReference type="OMA" id="CNDEHAY"/>
<accession>A0A200QNT8</accession>
<comment type="similarity">
    <text evidence="2">Belongs to the kiwellin family.</text>
</comment>
<evidence type="ECO:0000256" key="3">
    <source>
        <dbReference type="ARBA" id="ARBA00022525"/>
    </source>
</evidence>
<dbReference type="GO" id="GO:0005576">
    <property type="term" value="C:extracellular region"/>
    <property type="evidence" value="ECO:0007669"/>
    <property type="project" value="UniProtKB-SubCell"/>
</dbReference>